<evidence type="ECO:0000313" key="10">
    <source>
        <dbReference type="EMBL" id="TWI84362.1"/>
    </source>
</evidence>
<feature type="transmembrane region" description="Helical" evidence="8">
    <location>
        <begin position="20"/>
        <end position="38"/>
    </location>
</feature>
<protein>
    <submittedName>
        <fullName evidence="10">TonB-linked SusC/RagA family outer membrane protein</fullName>
    </submittedName>
</protein>
<organism evidence="10 11">
    <name type="scientific">Chitinophaga japonensis</name>
    <name type="common">Flexibacter japonensis</name>
    <dbReference type="NCBI Taxonomy" id="104662"/>
    <lineage>
        <taxon>Bacteria</taxon>
        <taxon>Pseudomonadati</taxon>
        <taxon>Bacteroidota</taxon>
        <taxon>Chitinophagia</taxon>
        <taxon>Chitinophagales</taxon>
        <taxon>Chitinophagaceae</taxon>
        <taxon>Chitinophaga</taxon>
    </lineage>
</organism>
<dbReference type="InterPro" id="IPR023996">
    <property type="entry name" value="TonB-dep_OMP_SusC/RagA"/>
</dbReference>
<dbReference type="InterPro" id="IPR037066">
    <property type="entry name" value="Plug_dom_sf"/>
</dbReference>
<dbReference type="NCBIfam" id="TIGR04056">
    <property type="entry name" value="OMP_RagA_SusC"/>
    <property type="match status" value="1"/>
</dbReference>
<evidence type="ECO:0000256" key="5">
    <source>
        <dbReference type="ARBA" id="ARBA00023136"/>
    </source>
</evidence>
<dbReference type="InterPro" id="IPR023997">
    <property type="entry name" value="TonB-dep_OMP_SusC/RagA_CS"/>
</dbReference>
<dbReference type="EMBL" id="VLLG01000005">
    <property type="protein sequence ID" value="TWI84362.1"/>
    <property type="molecule type" value="Genomic_DNA"/>
</dbReference>
<dbReference type="Gene3D" id="2.40.170.20">
    <property type="entry name" value="TonB-dependent receptor, beta-barrel domain"/>
    <property type="match status" value="1"/>
</dbReference>
<dbReference type="NCBIfam" id="TIGR04057">
    <property type="entry name" value="SusC_RagA_signa"/>
    <property type="match status" value="1"/>
</dbReference>
<comment type="similarity">
    <text evidence="7">Belongs to the TonB-dependent receptor family.</text>
</comment>
<evidence type="ECO:0000313" key="11">
    <source>
        <dbReference type="Proteomes" id="UP000316778"/>
    </source>
</evidence>
<dbReference type="Gene3D" id="2.60.40.1120">
    <property type="entry name" value="Carboxypeptidase-like, regulatory domain"/>
    <property type="match status" value="1"/>
</dbReference>
<dbReference type="Pfam" id="PF13715">
    <property type="entry name" value="CarbopepD_reg_2"/>
    <property type="match status" value="1"/>
</dbReference>
<reference evidence="10 11" key="1">
    <citation type="journal article" date="2013" name="Stand. Genomic Sci.">
        <title>Genomic Encyclopedia of Type Strains, Phase I: The one thousand microbial genomes (KMG-I) project.</title>
        <authorList>
            <person name="Kyrpides N.C."/>
            <person name="Woyke T."/>
            <person name="Eisen J.A."/>
            <person name="Garrity G."/>
            <person name="Lilburn T.G."/>
            <person name="Beck B.J."/>
            <person name="Whitman W.B."/>
            <person name="Hugenholtz P."/>
            <person name="Klenk H.P."/>
        </authorList>
    </citation>
    <scope>NUCLEOTIDE SEQUENCE [LARGE SCALE GENOMIC DNA]</scope>
    <source>
        <strain evidence="10 11">DSM 13484</strain>
    </source>
</reference>
<dbReference type="PROSITE" id="PS52016">
    <property type="entry name" value="TONB_DEPENDENT_REC_3"/>
    <property type="match status" value="1"/>
</dbReference>
<dbReference type="SUPFAM" id="SSF49464">
    <property type="entry name" value="Carboxypeptidase regulatory domain-like"/>
    <property type="match status" value="1"/>
</dbReference>
<evidence type="ECO:0000256" key="6">
    <source>
        <dbReference type="ARBA" id="ARBA00023237"/>
    </source>
</evidence>
<dbReference type="InterPro" id="IPR039426">
    <property type="entry name" value="TonB-dep_rcpt-like"/>
</dbReference>
<keyword evidence="5 7" id="KW-0472">Membrane</keyword>
<gene>
    <name evidence="10" type="ORF">LX66_4729</name>
</gene>
<dbReference type="InterPro" id="IPR036942">
    <property type="entry name" value="Beta-barrel_TonB_sf"/>
</dbReference>
<accession>A0A562ST25</accession>
<feature type="domain" description="TonB-dependent receptor plug" evidence="9">
    <location>
        <begin position="229"/>
        <end position="357"/>
    </location>
</feature>
<dbReference type="SUPFAM" id="SSF56935">
    <property type="entry name" value="Porins"/>
    <property type="match status" value="1"/>
</dbReference>
<dbReference type="Gene3D" id="2.170.130.10">
    <property type="entry name" value="TonB-dependent receptor, plug domain"/>
    <property type="match status" value="1"/>
</dbReference>
<dbReference type="GO" id="GO:0009279">
    <property type="term" value="C:cell outer membrane"/>
    <property type="evidence" value="ECO:0007669"/>
    <property type="project" value="UniProtKB-SubCell"/>
</dbReference>
<keyword evidence="11" id="KW-1185">Reference proteome</keyword>
<sequence>MSNFTRPTLPTRVSAFCRRWLPMILLAPAAVLLGAWSFQDGEEKVTVKGQDVPLLTVFKSIKKQAGYNFFYAANFVNDKERVSVDMQNARVDDVLRKVLGHDYTWVYNENAVSITKKKEEVKRSEAPAAPVKDSSVNQITVSGSVTDAKGAPIPGATVMVKGTHDGASTDENGHFSLAGVRPNAVLVISSVGFEKREIPVKGKTILAKLNVSVNDLDETVVVAYGETTQRANTGAVTVVRGEQIQNLPNRSFDKSLQGMVPGLQITNGTGQPGGGVGNIVLRGIATGGELVDGTTVRNPLIVIDGIPVSQDPIQIRISGTAISNPLSQLNPSDIETITVLKDAAAIALYGSKASNGVILVTTKRGKSGKTVFSFRHQTDIASRWKGEMQVLDRQEYLDLLYETYRNTDPARWTDDAIRADLQQKFPVQANGDFYPAPNWYSELYTGDATTVTNEISMSGGSDRNNFYLNVEHSDQKGIIRRTGYKRTSLRFNFENRASDWLKFGINTTFSYNRQDYSNTSDAFQTNGIAEVMSPLNPVRLADGNYMLNYEWGTSSAIPLANPLAAAEYNINRNTSYRGLAKLYGEVGFLKYLRFTSNVGVDFMLTESKEKVDPRLFDPVNYSTGVGRVEEMDLRNANIINTNILRFDRQINEKHIINILLGQEAQVLNRKHLLVSVKGLGLPYYDQINSPGATVQRYGGVSTRETLLSFFGQANYAFRDRYFISSSLRRDGSSRFGDRKRFGTYWSAGLGWLITSEPFMKQVPWLSYLKIRGSIGAAGNSAAIDRLTRYDILEISTFQGNVAVYPGTSPGNPDVRWEETFTWDAGLEARFLQDRIIVAADIYKRNTSDLISRINLPQSSGYYSVLSNIGNIENSGVELSLSADIIRNGTFRWNVSANWSANQNKLTKANVPSAATVNNKMANEVGRNYNSFYLKKWAGVNPADGLPTWIDSTGKTTSDYNAAIREFVGKPQPDGFGAVTSTLNFGNLELSAMFYYQYGFQVFNSALANPLLTDGRYPYANQVKQALDRWQKPGDIASNPRRMLNNTDGGDRFSTRYLFDGDYIRLKNITLSYTFPGNMLGWSGLSSLRVYVQGNNLALWTKFPGQDPDNSDLTGSTFYAYPSQRSFSGGLNVNF</sequence>
<keyword evidence="8" id="KW-1133">Transmembrane helix</keyword>
<keyword evidence="3 7" id="KW-1134">Transmembrane beta strand</keyword>
<keyword evidence="6 7" id="KW-0998">Cell outer membrane</keyword>
<evidence type="ECO:0000256" key="8">
    <source>
        <dbReference type="SAM" id="Phobius"/>
    </source>
</evidence>
<evidence type="ECO:0000256" key="1">
    <source>
        <dbReference type="ARBA" id="ARBA00004571"/>
    </source>
</evidence>
<keyword evidence="2 7" id="KW-0813">Transport</keyword>
<evidence type="ECO:0000256" key="7">
    <source>
        <dbReference type="PROSITE-ProRule" id="PRU01360"/>
    </source>
</evidence>
<evidence type="ECO:0000256" key="4">
    <source>
        <dbReference type="ARBA" id="ARBA00022692"/>
    </source>
</evidence>
<evidence type="ECO:0000256" key="3">
    <source>
        <dbReference type="ARBA" id="ARBA00022452"/>
    </source>
</evidence>
<evidence type="ECO:0000256" key="2">
    <source>
        <dbReference type="ARBA" id="ARBA00022448"/>
    </source>
</evidence>
<comment type="subcellular location">
    <subcellularLocation>
        <location evidence="1 7">Cell outer membrane</location>
        <topology evidence="1 7">Multi-pass membrane protein</topology>
    </subcellularLocation>
</comment>
<dbReference type="Pfam" id="PF07715">
    <property type="entry name" value="Plug"/>
    <property type="match status" value="1"/>
</dbReference>
<name>A0A562ST25_CHIJA</name>
<comment type="caution">
    <text evidence="10">The sequence shown here is derived from an EMBL/GenBank/DDBJ whole genome shotgun (WGS) entry which is preliminary data.</text>
</comment>
<evidence type="ECO:0000259" key="9">
    <source>
        <dbReference type="Pfam" id="PF07715"/>
    </source>
</evidence>
<dbReference type="Proteomes" id="UP000316778">
    <property type="component" value="Unassembled WGS sequence"/>
</dbReference>
<keyword evidence="4 7" id="KW-0812">Transmembrane</keyword>
<dbReference type="InterPro" id="IPR012910">
    <property type="entry name" value="Plug_dom"/>
</dbReference>
<proteinExistence type="inferred from homology"/>
<dbReference type="InterPro" id="IPR008969">
    <property type="entry name" value="CarboxyPept-like_regulatory"/>
</dbReference>
<dbReference type="AlphaFoldDB" id="A0A562ST25"/>